<name>A0A0E9PDT5_ANGAN</name>
<dbReference type="EMBL" id="GBXM01105873">
    <property type="protein sequence ID" value="JAH02704.1"/>
    <property type="molecule type" value="Transcribed_RNA"/>
</dbReference>
<proteinExistence type="predicted"/>
<dbReference type="AlphaFoldDB" id="A0A0E9PDT5"/>
<organism evidence="1">
    <name type="scientific">Anguilla anguilla</name>
    <name type="common">European freshwater eel</name>
    <name type="synonym">Muraena anguilla</name>
    <dbReference type="NCBI Taxonomy" id="7936"/>
    <lineage>
        <taxon>Eukaryota</taxon>
        <taxon>Metazoa</taxon>
        <taxon>Chordata</taxon>
        <taxon>Craniata</taxon>
        <taxon>Vertebrata</taxon>
        <taxon>Euteleostomi</taxon>
        <taxon>Actinopterygii</taxon>
        <taxon>Neopterygii</taxon>
        <taxon>Teleostei</taxon>
        <taxon>Anguilliformes</taxon>
        <taxon>Anguillidae</taxon>
        <taxon>Anguilla</taxon>
    </lineage>
</organism>
<reference evidence="1" key="2">
    <citation type="journal article" date="2015" name="Fish Shellfish Immunol.">
        <title>Early steps in the European eel (Anguilla anguilla)-Vibrio vulnificus interaction in the gills: Role of the RtxA13 toxin.</title>
        <authorList>
            <person name="Callol A."/>
            <person name="Pajuelo D."/>
            <person name="Ebbesson L."/>
            <person name="Teles M."/>
            <person name="MacKenzie S."/>
            <person name="Amaro C."/>
        </authorList>
    </citation>
    <scope>NUCLEOTIDE SEQUENCE</scope>
</reference>
<sequence length="19" mass="2033">MHGGIVSSNPATLPRIRQV</sequence>
<protein>
    <submittedName>
        <fullName evidence="1">Uncharacterized protein</fullName>
    </submittedName>
</protein>
<reference evidence="1" key="1">
    <citation type="submission" date="2014-11" db="EMBL/GenBank/DDBJ databases">
        <authorList>
            <person name="Amaro Gonzalez C."/>
        </authorList>
    </citation>
    <scope>NUCLEOTIDE SEQUENCE</scope>
</reference>
<accession>A0A0E9PDT5</accession>
<evidence type="ECO:0000313" key="1">
    <source>
        <dbReference type="EMBL" id="JAH02704.1"/>
    </source>
</evidence>